<gene>
    <name evidence="1" type="primary">raiA</name>
    <name evidence="1" type="ORF">FRY97_09110</name>
</gene>
<dbReference type="InterPro" id="IPR036567">
    <property type="entry name" value="RHF-like"/>
</dbReference>
<organism evidence="1 2">
    <name type="scientific">Phaeodactylibacter luteus</name>
    <dbReference type="NCBI Taxonomy" id="1564516"/>
    <lineage>
        <taxon>Bacteria</taxon>
        <taxon>Pseudomonadati</taxon>
        <taxon>Bacteroidota</taxon>
        <taxon>Saprospiria</taxon>
        <taxon>Saprospirales</taxon>
        <taxon>Haliscomenobacteraceae</taxon>
        <taxon>Phaeodactylibacter</taxon>
    </lineage>
</organism>
<dbReference type="Gene3D" id="3.30.160.100">
    <property type="entry name" value="Ribosome hibernation promotion factor-like"/>
    <property type="match status" value="1"/>
</dbReference>
<dbReference type="SUPFAM" id="SSF69754">
    <property type="entry name" value="Ribosome binding protein Y (YfiA homologue)"/>
    <property type="match status" value="1"/>
</dbReference>
<comment type="caution">
    <text evidence="1">The sequence shown here is derived from an EMBL/GenBank/DDBJ whole genome shotgun (WGS) entry which is preliminary data.</text>
</comment>
<proteinExistence type="predicted"/>
<dbReference type="RefSeq" id="WP_147167145.1">
    <property type="nucleotide sequence ID" value="NZ_VOOR01000015.1"/>
</dbReference>
<accession>A0A5C6RMI0</accession>
<dbReference type="AlphaFoldDB" id="A0A5C6RMI0"/>
<evidence type="ECO:0000313" key="2">
    <source>
        <dbReference type="Proteomes" id="UP000321580"/>
    </source>
</evidence>
<dbReference type="InterPro" id="IPR003489">
    <property type="entry name" value="RHF/RaiA"/>
</dbReference>
<dbReference type="OrthoDB" id="9808702at2"/>
<dbReference type="CDD" id="cd00552">
    <property type="entry name" value="RaiA"/>
    <property type="match status" value="1"/>
</dbReference>
<name>A0A5C6RMI0_9BACT</name>
<evidence type="ECO:0000313" key="1">
    <source>
        <dbReference type="EMBL" id="TXB63506.1"/>
    </source>
</evidence>
<dbReference type="Proteomes" id="UP000321580">
    <property type="component" value="Unassembled WGS sequence"/>
</dbReference>
<dbReference type="NCBIfam" id="TIGR00741">
    <property type="entry name" value="yfiA"/>
    <property type="match status" value="1"/>
</dbReference>
<protein>
    <submittedName>
        <fullName evidence="1">Ribosome-associated translation inhibitor RaiA</fullName>
    </submittedName>
</protein>
<sequence length="101" mass="11595">MKVHTESVSFKADQKLVSFIEAKLSKMEKYFDRIIEARVTLRLENSGQVKDKIAEVSLSVPGETLFVKESAKTFESSIDSAVSTIRRQLIRYKDRLRRKSA</sequence>
<dbReference type="Pfam" id="PF02482">
    <property type="entry name" value="Ribosomal_S30AE"/>
    <property type="match status" value="1"/>
</dbReference>
<keyword evidence="2" id="KW-1185">Reference proteome</keyword>
<dbReference type="EMBL" id="VOOR01000015">
    <property type="protein sequence ID" value="TXB63506.1"/>
    <property type="molecule type" value="Genomic_DNA"/>
</dbReference>
<reference evidence="1 2" key="1">
    <citation type="submission" date="2019-08" db="EMBL/GenBank/DDBJ databases">
        <title>Genome of Phaeodactylibacter luteus.</title>
        <authorList>
            <person name="Bowman J.P."/>
        </authorList>
    </citation>
    <scope>NUCLEOTIDE SEQUENCE [LARGE SCALE GENOMIC DNA]</scope>
    <source>
        <strain evidence="1 2">KCTC 42180</strain>
    </source>
</reference>